<dbReference type="InterPro" id="IPR036465">
    <property type="entry name" value="vWFA_dom_sf"/>
</dbReference>
<evidence type="ECO:0000256" key="2">
    <source>
        <dbReference type="SAM" id="Phobius"/>
    </source>
</evidence>
<evidence type="ECO:0000313" key="6">
    <source>
        <dbReference type="Proteomes" id="UP000236379"/>
    </source>
</evidence>
<gene>
    <name evidence="5" type="ORF">CVO96_03505</name>
</gene>
<sequence>MCRAFMFLAALLIGGAVSGQRSVSGQALQGADVSPAPCELPPGPLPTLTRAVFVLDTSGSMRGLGDGRADIFGRVKASINTYVRQARPDRVELLTFDSGVRSRQGFAAPAGTPRWNGALGALRADGQSTHLYRSLHAALSPLTAGAYLTTVFVLTDGIDNDPARAFTPGQALAAFGGRGPLDRLHYLALGAAIPADARQALAASPYADGLTVPLGQVPDLRGAGLEGGLVTVTDAARVPVPFPEGTPLSLAGARGLQLQPAQVQGGRIGLKVAGRLPYGSAALLCAGNRGPGAGTGSGTVAGKPRRVLLRLNLPGTWPLRWLNPGADRVLAAGEEVGLRYRAAPGQRLQGLRLSGLPPKLRAEVRRLPASREFEIRLLNRGLTAGTLVTPTLTLPGGAATTLPAIRAAAGGRVGAAPAAGSANGPATGPVTAPPQAGQAPSSLQGQPRLPRRVVWGLLILAALGLAGALLLGLRRRRGPVAAPPRAPAAPAMPTVEGIEYSEDRLLALVSPSGDVTGVVTPLDGPFDLGHLARVPHLSGLRLEQHRHGLKCNQIPPDLEVSQGARLLRAGDIVRPGTLLGVAVARPSRAPQTPLGSLAGLGLPLTLRTQHLTLHLVGPYGEHVLALAPGLTDLGATLQAPALNGLSLSTSGTGGRVLLVDLPPQLTVRRLGELTPVTPGTYLPAAVTLDLPDPQD</sequence>
<organism evidence="5 6">
    <name type="scientific">Deinococcus koreensis</name>
    <dbReference type="NCBI Taxonomy" id="2054903"/>
    <lineage>
        <taxon>Bacteria</taxon>
        <taxon>Thermotogati</taxon>
        <taxon>Deinococcota</taxon>
        <taxon>Deinococci</taxon>
        <taxon>Deinococcales</taxon>
        <taxon>Deinococcaceae</taxon>
        <taxon>Deinococcus</taxon>
    </lineage>
</organism>
<feature type="compositionally biased region" description="Low complexity" evidence="1">
    <location>
        <begin position="416"/>
        <end position="429"/>
    </location>
</feature>
<accession>A0A2K3UVK1</accession>
<dbReference type="Gene3D" id="3.40.50.410">
    <property type="entry name" value="von Willebrand factor, type A domain"/>
    <property type="match status" value="1"/>
</dbReference>
<feature type="transmembrane region" description="Helical" evidence="2">
    <location>
        <begin position="453"/>
        <end position="473"/>
    </location>
</feature>
<proteinExistence type="predicted"/>
<feature type="region of interest" description="Disordered" evidence="1">
    <location>
        <begin position="416"/>
        <end position="445"/>
    </location>
</feature>
<evidence type="ECO:0000259" key="4">
    <source>
        <dbReference type="Pfam" id="PF13519"/>
    </source>
</evidence>
<dbReference type="Pfam" id="PF13519">
    <property type="entry name" value="VWA_2"/>
    <property type="match status" value="1"/>
</dbReference>
<evidence type="ECO:0000313" key="5">
    <source>
        <dbReference type="EMBL" id="PNY80552.1"/>
    </source>
</evidence>
<keyword evidence="2" id="KW-1133">Transmembrane helix</keyword>
<evidence type="ECO:0000256" key="1">
    <source>
        <dbReference type="SAM" id="MobiDB-lite"/>
    </source>
</evidence>
<dbReference type="OrthoDB" id="54366at2"/>
<comment type="caution">
    <text evidence="5">The sequence shown here is derived from an EMBL/GenBank/DDBJ whole genome shotgun (WGS) entry which is preliminary data.</text>
</comment>
<dbReference type="CDD" id="cd00198">
    <property type="entry name" value="vWFA"/>
    <property type="match status" value="1"/>
</dbReference>
<keyword evidence="6" id="KW-1185">Reference proteome</keyword>
<keyword evidence="2" id="KW-0472">Membrane</keyword>
<reference evidence="5 6" key="1">
    <citation type="submission" date="2018-01" db="EMBL/GenBank/DDBJ databases">
        <title>Deinococcus koreensis sp. nov., a radiation-resistant bacterium isolated from river water.</title>
        <authorList>
            <person name="Choi A."/>
        </authorList>
    </citation>
    <scope>NUCLEOTIDE SEQUENCE [LARGE SCALE GENOMIC DNA]</scope>
    <source>
        <strain evidence="5 6">SJW1-2</strain>
    </source>
</reference>
<keyword evidence="3" id="KW-0732">Signal</keyword>
<feature type="chain" id="PRO_5014439194" evidence="3">
    <location>
        <begin position="20"/>
        <end position="695"/>
    </location>
</feature>
<feature type="domain" description="VWFA" evidence="4">
    <location>
        <begin position="52"/>
        <end position="157"/>
    </location>
</feature>
<protein>
    <submittedName>
        <fullName evidence="5">VWA domain-containing protein</fullName>
    </submittedName>
</protein>
<keyword evidence="2" id="KW-0812">Transmembrane</keyword>
<dbReference type="InterPro" id="IPR002035">
    <property type="entry name" value="VWF_A"/>
</dbReference>
<dbReference type="SUPFAM" id="SSF53300">
    <property type="entry name" value="vWA-like"/>
    <property type="match status" value="1"/>
</dbReference>
<evidence type="ECO:0000256" key="3">
    <source>
        <dbReference type="SAM" id="SignalP"/>
    </source>
</evidence>
<dbReference type="EMBL" id="PPPD01000001">
    <property type="protein sequence ID" value="PNY80552.1"/>
    <property type="molecule type" value="Genomic_DNA"/>
</dbReference>
<dbReference type="Proteomes" id="UP000236379">
    <property type="component" value="Unassembled WGS sequence"/>
</dbReference>
<dbReference type="AlphaFoldDB" id="A0A2K3UVK1"/>
<name>A0A2K3UVK1_9DEIO</name>
<feature type="signal peptide" evidence="3">
    <location>
        <begin position="1"/>
        <end position="19"/>
    </location>
</feature>